<protein>
    <submittedName>
        <fullName evidence="1">Uncharacterized protein</fullName>
    </submittedName>
</protein>
<keyword evidence="2" id="KW-1185">Reference proteome</keyword>
<dbReference type="KEGG" id="broo:brsh051_17600"/>
<reference evidence="1" key="1">
    <citation type="journal article" date="2024" name="Int. J. Syst. Evol. Microbiol.">
        <title>Brooklawnia propionicigenes sp. nov., a facultatively anaerobic, propionate-producing bacterium isolated from a methanogenic reactor treating waste from cattle farms.</title>
        <authorList>
            <person name="Akita Y."/>
            <person name="Ueki A."/>
            <person name="Tonouchi A."/>
            <person name="Sugawara Y."/>
            <person name="Honma S."/>
            <person name="Kaku N."/>
            <person name="Ueki K."/>
        </authorList>
    </citation>
    <scope>NUCLEOTIDE SEQUENCE</scope>
    <source>
        <strain evidence="1">SH051</strain>
    </source>
</reference>
<name>A0AAN0KEA7_9ACTN</name>
<proteinExistence type="predicted"/>
<sequence>MEQSSYIVRAGVHLFVMAGEARSLRLRVTRRDEADLGKLIEWVLGIAEARHRAWVAGEPDPYGLQLPNEFAEAPPALRTVRGARENREQVSLPQGGPP</sequence>
<accession>A0AAN0KEA7</accession>
<gene>
    <name evidence="1" type="ORF">brsh051_17600</name>
</gene>
<evidence type="ECO:0000313" key="1">
    <source>
        <dbReference type="EMBL" id="BEH02479.1"/>
    </source>
</evidence>
<evidence type="ECO:0000313" key="2">
    <source>
        <dbReference type="Proteomes" id="UP001431656"/>
    </source>
</evidence>
<dbReference type="Proteomes" id="UP001431656">
    <property type="component" value="Chromosome"/>
</dbReference>
<dbReference type="AlphaFoldDB" id="A0AAN0KEA7"/>
<dbReference type="EMBL" id="AP028056">
    <property type="protein sequence ID" value="BEH02479.1"/>
    <property type="molecule type" value="Genomic_DNA"/>
</dbReference>
<organism evidence="1 2">
    <name type="scientific">Brooklawnia propionicigenes</name>
    <dbReference type="NCBI Taxonomy" id="3041175"/>
    <lineage>
        <taxon>Bacteria</taxon>
        <taxon>Bacillati</taxon>
        <taxon>Actinomycetota</taxon>
        <taxon>Actinomycetes</taxon>
        <taxon>Propionibacteriales</taxon>
        <taxon>Propionibacteriaceae</taxon>
        <taxon>Brooklawnia</taxon>
    </lineage>
</organism>